<dbReference type="Pfam" id="PF13414">
    <property type="entry name" value="TPR_11"/>
    <property type="match status" value="1"/>
</dbReference>
<dbReference type="EMBL" id="VFWZ01000003">
    <property type="protein sequence ID" value="TPN86345.1"/>
    <property type="molecule type" value="Genomic_DNA"/>
</dbReference>
<name>A0A504JD05_9FLAO</name>
<dbReference type="PROSITE" id="PS50005">
    <property type="entry name" value="TPR"/>
    <property type="match status" value="2"/>
</dbReference>
<reference evidence="4 5" key="1">
    <citation type="submission" date="2019-06" db="EMBL/GenBank/DDBJ databases">
        <authorList>
            <person name="Meng X."/>
        </authorList>
    </citation>
    <scope>NUCLEOTIDE SEQUENCE [LARGE SCALE GENOMIC DNA]</scope>
    <source>
        <strain evidence="4 5">M625</strain>
    </source>
</reference>
<feature type="repeat" description="TPR" evidence="3">
    <location>
        <begin position="111"/>
        <end position="144"/>
    </location>
</feature>
<dbReference type="InterPro" id="IPR019734">
    <property type="entry name" value="TPR_rpt"/>
</dbReference>
<evidence type="ECO:0000313" key="5">
    <source>
        <dbReference type="Proteomes" id="UP000315540"/>
    </source>
</evidence>
<dbReference type="SUPFAM" id="SSF48452">
    <property type="entry name" value="TPR-like"/>
    <property type="match status" value="1"/>
</dbReference>
<dbReference type="OrthoDB" id="672063at2"/>
<dbReference type="InterPro" id="IPR051685">
    <property type="entry name" value="Ycf3/AcsC/BcsC/TPR_MFPF"/>
</dbReference>
<keyword evidence="5" id="KW-1185">Reference proteome</keyword>
<proteinExistence type="predicted"/>
<evidence type="ECO:0000256" key="2">
    <source>
        <dbReference type="ARBA" id="ARBA00022803"/>
    </source>
</evidence>
<accession>A0A504JD05</accession>
<dbReference type="PANTHER" id="PTHR44943">
    <property type="entry name" value="CELLULOSE SYNTHASE OPERON PROTEIN C"/>
    <property type="match status" value="1"/>
</dbReference>
<gene>
    <name evidence="4" type="ORF">FHK87_12295</name>
</gene>
<dbReference type="SMART" id="SM00028">
    <property type="entry name" value="TPR"/>
    <property type="match status" value="3"/>
</dbReference>
<dbReference type="InterPro" id="IPR011990">
    <property type="entry name" value="TPR-like_helical_dom_sf"/>
</dbReference>
<keyword evidence="2 3" id="KW-0802">TPR repeat</keyword>
<organism evidence="4 5">
    <name type="scientific">Aquimarina algicola</name>
    <dbReference type="NCBI Taxonomy" id="2589995"/>
    <lineage>
        <taxon>Bacteria</taxon>
        <taxon>Pseudomonadati</taxon>
        <taxon>Bacteroidota</taxon>
        <taxon>Flavobacteriia</taxon>
        <taxon>Flavobacteriales</taxon>
        <taxon>Flavobacteriaceae</taxon>
        <taxon>Aquimarina</taxon>
    </lineage>
</organism>
<evidence type="ECO:0000313" key="4">
    <source>
        <dbReference type="EMBL" id="TPN86345.1"/>
    </source>
</evidence>
<keyword evidence="1" id="KW-0677">Repeat</keyword>
<dbReference type="PANTHER" id="PTHR44943:SF8">
    <property type="entry name" value="TPR REPEAT-CONTAINING PROTEIN MJ0263"/>
    <property type="match status" value="1"/>
</dbReference>
<dbReference type="AlphaFoldDB" id="A0A504JD05"/>
<dbReference type="Proteomes" id="UP000315540">
    <property type="component" value="Unassembled WGS sequence"/>
</dbReference>
<dbReference type="Gene3D" id="1.25.40.10">
    <property type="entry name" value="Tetratricopeptide repeat domain"/>
    <property type="match status" value="1"/>
</dbReference>
<evidence type="ECO:0000256" key="3">
    <source>
        <dbReference type="PROSITE-ProRule" id="PRU00339"/>
    </source>
</evidence>
<evidence type="ECO:0000256" key="1">
    <source>
        <dbReference type="ARBA" id="ARBA00022737"/>
    </source>
</evidence>
<sequence length="232" mass="27629">MYIDEQAGFTYQLGNTFKIDSLNNYLPKAIDSTVNSKYRIEQNWKPVSIIPKEKLSELNLPAEPSWLKYYKENSNKVSYLKNIGYHYNHVGASELALDPLLKAYDIEPHFDGLEFELSFAYNHLGQYEKAILILKRAIENNPKYFYFYRELGFSYKNLNRIEKAEKTYRKGIKMSNNNFEKSEMAINMAQSYFELRNKEKFDEWAKLTKKYAKKGSRYAQFIDLFEQKWNEK</sequence>
<comment type="caution">
    <text evidence="4">The sequence shown here is derived from an EMBL/GenBank/DDBJ whole genome shotgun (WGS) entry which is preliminary data.</text>
</comment>
<protein>
    <submittedName>
        <fullName evidence="4">Tetratricopeptide repeat protein</fullName>
    </submittedName>
</protein>
<feature type="repeat" description="TPR" evidence="3">
    <location>
        <begin position="145"/>
        <end position="178"/>
    </location>
</feature>